<comment type="caution">
    <text evidence="2">The sequence shown here is derived from an EMBL/GenBank/DDBJ whole genome shotgun (WGS) entry which is preliminary data.</text>
</comment>
<dbReference type="Proteomes" id="UP001159257">
    <property type="component" value="Unassembled WGS sequence"/>
</dbReference>
<evidence type="ECO:0000256" key="1">
    <source>
        <dbReference type="SAM" id="SignalP"/>
    </source>
</evidence>
<gene>
    <name evidence="2" type="ORF">SAMN04487964_11758</name>
</gene>
<proteinExistence type="predicted"/>
<dbReference type="Gene3D" id="2.40.70.10">
    <property type="entry name" value="Acid Proteases"/>
    <property type="match status" value="1"/>
</dbReference>
<dbReference type="PROSITE" id="PS00141">
    <property type="entry name" value="ASP_PROTEASE"/>
    <property type="match status" value="1"/>
</dbReference>
<evidence type="ECO:0000313" key="3">
    <source>
        <dbReference type="Proteomes" id="UP001159257"/>
    </source>
</evidence>
<dbReference type="EMBL" id="FXWV01000017">
    <property type="protein sequence ID" value="SMR77805.1"/>
    <property type="molecule type" value="Genomic_DNA"/>
</dbReference>
<dbReference type="GO" id="GO:0008233">
    <property type="term" value="F:peptidase activity"/>
    <property type="evidence" value="ECO:0007669"/>
    <property type="project" value="UniProtKB-KW"/>
</dbReference>
<dbReference type="GO" id="GO:0006508">
    <property type="term" value="P:proteolysis"/>
    <property type="evidence" value="ECO:0007669"/>
    <property type="project" value="UniProtKB-KW"/>
</dbReference>
<dbReference type="InterPro" id="IPR034122">
    <property type="entry name" value="Retropepsin-like_bacterial"/>
</dbReference>
<name>A0ABY1S3Y0_9GAMM</name>
<keyword evidence="3" id="KW-1185">Reference proteome</keyword>
<dbReference type="Pfam" id="PF13650">
    <property type="entry name" value="Asp_protease_2"/>
    <property type="match status" value="1"/>
</dbReference>
<dbReference type="RefSeq" id="WP_239039833.1">
    <property type="nucleotide sequence ID" value="NZ_BAAAEY010000004.1"/>
</dbReference>
<accession>A0ABY1S3Y0</accession>
<keyword evidence="1" id="KW-0732">Signal</keyword>
<reference evidence="2 3" key="1">
    <citation type="submission" date="2017-05" db="EMBL/GenBank/DDBJ databases">
        <authorList>
            <person name="Varghese N."/>
            <person name="Submissions S."/>
        </authorList>
    </citation>
    <scope>NUCLEOTIDE SEQUENCE [LARGE SCALE GENOMIC DNA]</scope>
    <source>
        <strain evidence="2 3">CGMCC 1.7287</strain>
    </source>
</reference>
<feature type="chain" id="PRO_5045463860" evidence="1">
    <location>
        <begin position="25"/>
        <end position="247"/>
    </location>
</feature>
<dbReference type="SUPFAM" id="SSF50630">
    <property type="entry name" value="Acid proteases"/>
    <property type="match status" value="1"/>
</dbReference>
<dbReference type="InterPro" id="IPR001969">
    <property type="entry name" value="Aspartic_peptidase_AS"/>
</dbReference>
<sequence>MSRNTLVAGLSLVVSLAGVMPASAEVYHYIDHKGRKIYVDRQSQIPPEFRGQTKRLKEESETLSQTERARRAQILQRLEAEKGVQGEIAAIEAEMASLEQRAKVQGNSVQIPVELRYIGKRKTVNLIVDTGATRTLLHKSTVTSLGAMLRPAGFAQVVGGARIPTNLMPVDGISFGPVDQGKSEVLVIEPSQNPGFDGLLGMDILGKLKYEIDMDRQVVIWHADRYRELARTRQELLARADGNQAQP</sequence>
<keyword evidence="2" id="KW-0378">Hydrolase</keyword>
<protein>
    <submittedName>
        <fullName evidence="2">Aspartyl protease</fullName>
    </submittedName>
</protein>
<keyword evidence="2" id="KW-0645">Protease</keyword>
<dbReference type="CDD" id="cd05483">
    <property type="entry name" value="retropepsin_like_bacteria"/>
    <property type="match status" value="1"/>
</dbReference>
<organism evidence="2 3">
    <name type="scientific">Marinobacterium sediminicola</name>
    <dbReference type="NCBI Taxonomy" id="518898"/>
    <lineage>
        <taxon>Bacteria</taxon>
        <taxon>Pseudomonadati</taxon>
        <taxon>Pseudomonadota</taxon>
        <taxon>Gammaproteobacteria</taxon>
        <taxon>Oceanospirillales</taxon>
        <taxon>Oceanospirillaceae</taxon>
        <taxon>Marinobacterium</taxon>
    </lineage>
</organism>
<feature type="signal peptide" evidence="1">
    <location>
        <begin position="1"/>
        <end position="24"/>
    </location>
</feature>
<dbReference type="InterPro" id="IPR021109">
    <property type="entry name" value="Peptidase_aspartic_dom_sf"/>
</dbReference>
<evidence type="ECO:0000313" key="2">
    <source>
        <dbReference type="EMBL" id="SMR77805.1"/>
    </source>
</evidence>